<name>A0ABT8EBN5_9BACL</name>
<dbReference type="PANTHER" id="PTHR12110:SF41">
    <property type="entry name" value="INOSOSE DEHYDRATASE"/>
    <property type="match status" value="1"/>
</dbReference>
<sequence length="210" mass="23241">MKIHGFSTNMYGWVERWKVDGRTPNWEEIFSACAEAGLDAVEIDPDTEKLALVRSLGLSVSGSYLGLSLHIPLTLEDIERTVLPFAERLAFAEGTDLLLNADPLDWKNPIRKSEDELKIQGENLSCIADLVAPMGLKVSMHNHAAKNQDALGDLRSVTQYAESNVGLCIDIGWAHIAGCDPIAMGKNLSRAPIFLSLEKPEREHSNRRFT</sequence>
<keyword evidence="2" id="KW-1185">Reference proteome</keyword>
<gene>
    <name evidence="1" type="ORF">QYF49_20390</name>
</gene>
<dbReference type="PANTHER" id="PTHR12110">
    <property type="entry name" value="HYDROXYPYRUVATE ISOMERASE"/>
    <property type="match status" value="1"/>
</dbReference>
<dbReference type="InterPro" id="IPR036237">
    <property type="entry name" value="Xyl_isomerase-like_sf"/>
</dbReference>
<dbReference type="SUPFAM" id="SSF51658">
    <property type="entry name" value="Xylose isomerase-like"/>
    <property type="match status" value="1"/>
</dbReference>
<evidence type="ECO:0008006" key="3">
    <source>
        <dbReference type="Google" id="ProtNLM"/>
    </source>
</evidence>
<protein>
    <recommendedName>
        <fullName evidence="3">Xylose isomerase-like TIM barrel domain-containing protein</fullName>
    </recommendedName>
</protein>
<comment type="caution">
    <text evidence="1">The sequence shown here is derived from an EMBL/GenBank/DDBJ whole genome shotgun (WGS) entry which is preliminary data.</text>
</comment>
<evidence type="ECO:0000313" key="1">
    <source>
        <dbReference type="EMBL" id="MDN4075326.1"/>
    </source>
</evidence>
<evidence type="ECO:0000313" key="2">
    <source>
        <dbReference type="Proteomes" id="UP001168694"/>
    </source>
</evidence>
<dbReference type="Gene3D" id="3.20.20.150">
    <property type="entry name" value="Divalent-metal-dependent TIM barrel enzymes"/>
    <property type="match status" value="1"/>
</dbReference>
<organism evidence="1 2">
    <name type="scientific">Fictibacillus terranigra</name>
    <dbReference type="NCBI Taxonomy" id="3058424"/>
    <lineage>
        <taxon>Bacteria</taxon>
        <taxon>Bacillati</taxon>
        <taxon>Bacillota</taxon>
        <taxon>Bacilli</taxon>
        <taxon>Bacillales</taxon>
        <taxon>Fictibacillaceae</taxon>
        <taxon>Fictibacillus</taxon>
    </lineage>
</organism>
<dbReference type="EMBL" id="JAUHLN010000005">
    <property type="protein sequence ID" value="MDN4075326.1"/>
    <property type="molecule type" value="Genomic_DNA"/>
</dbReference>
<reference evidence="1" key="1">
    <citation type="submission" date="2023-06" db="EMBL/GenBank/DDBJ databases">
        <title>Draft Genome Sequences of Representative Paenibacillus Polymyxa, Bacillus cereus, Fictibacillus sp., and Brevibacillus agri Strains Isolated from Amazonian Dark Earth.</title>
        <authorList>
            <person name="Pellegrinetti T.A."/>
            <person name="Cunha I.C.M."/>
            <person name="Chaves M.G."/>
            <person name="Freitas A.S."/>
            <person name="Silva A.V.R."/>
            <person name="Tsai S.M."/>
            <person name="Mendes L.W."/>
        </authorList>
    </citation>
    <scope>NUCLEOTIDE SEQUENCE</scope>
    <source>
        <strain evidence="1">CENA-BCM004</strain>
    </source>
</reference>
<dbReference type="RefSeq" id="WP_290401440.1">
    <property type="nucleotide sequence ID" value="NZ_JAUHLN010000005.1"/>
</dbReference>
<proteinExistence type="predicted"/>
<dbReference type="InterPro" id="IPR050312">
    <property type="entry name" value="IolE/XylAMocC-like"/>
</dbReference>
<accession>A0ABT8EBN5</accession>
<dbReference type="Proteomes" id="UP001168694">
    <property type="component" value="Unassembled WGS sequence"/>
</dbReference>